<proteinExistence type="predicted"/>
<dbReference type="EMBL" id="UGVN01000001">
    <property type="protein sequence ID" value="SUE40565.1"/>
    <property type="molecule type" value="Genomic_DNA"/>
</dbReference>
<dbReference type="EMBL" id="UGVN01000002">
    <property type="protein sequence ID" value="SUE95044.1"/>
    <property type="molecule type" value="Genomic_DNA"/>
</dbReference>
<dbReference type="NCBIfam" id="NF033545">
    <property type="entry name" value="transpos_IS630"/>
    <property type="match status" value="1"/>
</dbReference>
<evidence type="ECO:0000313" key="6">
    <source>
        <dbReference type="EMBL" id="SUE95094.1"/>
    </source>
</evidence>
<dbReference type="Pfam" id="PF13358">
    <property type="entry name" value="DDE_3"/>
    <property type="match status" value="1"/>
</dbReference>
<evidence type="ECO:0000256" key="1">
    <source>
        <dbReference type="SAM" id="MobiDB-lite"/>
    </source>
</evidence>
<evidence type="ECO:0000313" key="5">
    <source>
        <dbReference type="EMBL" id="SUE95044.1"/>
    </source>
</evidence>
<accession>A0A379N317</accession>
<dbReference type="Gene3D" id="3.30.420.10">
    <property type="entry name" value="Ribonuclease H-like superfamily/Ribonuclease H"/>
    <property type="match status" value="1"/>
</dbReference>
<sequence length="345" mass="38737">MVLCRDFRTLDPATQAELRRVAVSMVEAGKTRIEAAAAVGVNRRFVGEWVAAAGRSGEAALEGGRRGRRPGEQKAFSPHQEQRLRRLISDRCPDQLRLPFALWTREAVGALIERETGVRLSASALGRTLRGWGFTPQRPARRAIERREPEVRAWLRHAYPAITARARAEGAEIHWADETGLSNQARYGRSFAPRGRTPVMPRPARRVSQSMISSLTNRGTLRFMVYDGALVAATFLVFLRRLVQGAGRKLFVIADNLRVHRAKPVTAWAKANAERIELFYLPPYAPEHNPDEFLNNDVKQAMARRPVPRDKASLKAGLTAYMRGLQRRPAKVRAFFQAPSVRYAA</sequence>
<feature type="domain" description="Winged helix-turn helix" evidence="3">
    <location>
        <begin position="100"/>
        <end position="156"/>
    </location>
</feature>
<dbReference type="GeneID" id="99633182"/>
<dbReference type="EMBL" id="UGVN01000002">
    <property type="protein sequence ID" value="SUE95094.1"/>
    <property type="molecule type" value="Genomic_DNA"/>
</dbReference>
<feature type="domain" description="Tc1-like transposase DDE" evidence="2">
    <location>
        <begin position="173"/>
        <end position="309"/>
    </location>
</feature>
<dbReference type="RefSeq" id="WP_115359218.1">
    <property type="nucleotide sequence ID" value="NZ_AP031462.1"/>
</dbReference>
<feature type="compositionally biased region" description="Basic and acidic residues" evidence="1">
    <location>
        <begin position="63"/>
        <end position="72"/>
    </location>
</feature>
<evidence type="ECO:0000313" key="4">
    <source>
        <dbReference type="EMBL" id="SUE40565.1"/>
    </source>
</evidence>
<dbReference type="Proteomes" id="UP000254919">
    <property type="component" value="Unassembled WGS sequence"/>
</dbReference>
<dbReference type="SUPFAM" id="SSF46689">
    <property type="entry name" value="Homeodomain-like"/>
    <property type="match status" value="1"/>
</dbReference>
<organism evidence="4 7">
    <name type="scientific">Roseomonas mucosa</name>
    <dbReference type="NCBI Taxonomy" id="207340"/>
    <lineage>
        <taxon>Bacteria</taxon>
        <taxon>Pseudomonadati</taxon>
        <taxon>Pseudomonadota</taxon>
        <taxon>Alphaproteobacteria</taxon>
        <taxon>Acetobacterales</taxon>
        <taxon>Roseomonadaceae</taxon>
        <taxon>Roseomonas</taxon>
    </lineage>
</organism>
<dbReference type="InterPro" id="IPR009057">
    <property type="entry name" value="Homeodomain-like_sf"/>
</dbReference>
<gene>
    <name evidence="4" type="ORF">NCTC13291_02131</name>
    <name evidence="5" type="ORF">NCTC13291_03927</name>
    <name evidence="6" type="ORF">NCTC13291_03977</name>
</gene>
<evidence type="ECO:0000313" key="7">
    <source>
        <dbReference type="Proteomes" id="UP000254919"/>
    </source>
</evidence>
<evidence type="ECO:0000259" key="2">
    <source>
        <dbReference type="Pfam" id="PF13358"/>
    </source>
</evidence>
<name>A0A379N317_9PROT</name>
<dbReference type="InterPro" id="IPR036397">
    <property type="entry name" value="RNaseH_sf"/>
</dbReference>
<dbReference type="AlphaFoldDB" id="A0A379N317"/>
<feature type="region of interest" description="Disordered" evidence="1">
    <location>
        <begin position="60"/>
        <end position="80"/>
    </location>
</feature>
<reference evidence="4 7" key="1">
    <citation type="submission" date="2018-06" db="EMBL/GenBank/DDBJ databases">
        <authorList>
            <consortium name="Pathogen Informatics"/>
            <person name="Doyle S."/>
        </authorList>
    </citation>
    <scope>NUCLEOTIDE SEQUENCE [LARGE SCALE GENOMIC DNA]</scope>
    <source>
        <strain evidence="4 7">NCTC13291</strain>
    </source>
</reference>
<dbReference type="InterPro" id="IPR038717">
    <property type="entry name" value="Tc1-like_DDE_dom"/>
</dbReference>
<dbReference type="InterPro" id="IPR047655">
    <property type="entry name" value="Transpos_IS630-like"/>
</dbReference>
<evidence type="ECO:0000259" key="3">
    <source>
        <dbReference type="Pfam" id="PF13592"/>
    </source>
</evidence>
<dbReference type="Pfam" id="PF13592">
    <property type="entry name" value="HTH_33"/>
    <property type="match status" value="1"/>
</dbReference>
<dbReference type="GO" id="GO:0003676">
    <property type="term" value="F:nucleic acid binding"/>
    <property type="evidence" value="ECO:0007669"/>
    <property type="project" value="InterPro"/>
</dbReference>
<protein>
    <submittedName>
        <fullName evidence="4">Transposase and inactivated derivatives</fullName>
    </submittedName>
</protein>
<dbReference type="InterPro" id="IPR025959">
    <property type="entry name" value="Winged_HTH_dom"/>
</dbReference>